<sequence>MVLNDSGIPRYRAYIIYGRDVENILKRIAAFANGCRNIVAESSLRSIFSRLCEDATYVELKDYSDVDRVILSYEEGKALVFPVSSPRLDVHAIALIPIDKTNKLRISRGG</sequence>
<gene>
    <name evidence="1" type="ORF">ENT99_08035</name>
    <name evidence="2" type="ORF">ENU64_01720</name>
</gene>
<name>A0A7J3MX63_9CREN</name>
<dbReference type="EMBL" id="DTAU01000150">
    <property type="protein sequence ID" value="HFQ79624.1"/>
    <property type="molecule type" value="Genomic_DNA"/>
</dbReference>
<organism evidence="2">
    <name type="scientific">Ignisphaera aggregans</name>
    <dbReference type="NCBI Taxonomy" id="334771"/>
    <lineage>
        <taxon>Archaea</taxon>
        <taxon>Thermoproteota</taxon>
        <taxon>Thermoprotei</taxon>
        <taxon>Desulfurococcales</taxon>
        <taxon>Desulfurococcaceae</taxon>
        <taxon>Ignisphaera</taxon>
    </lineage>
</organism>
<evidence type="ECO:0000313" key="1">
    <source>
        <dbReference type="EMBL" id="HFQ79624.1"/>
    </source>
</evidence>
<comment type="caution">
    <text evidence="2">The sequence shown here is derived from an EMBL/GenBank/DDBJ whole genome shotgun (WGS) entry which is preliminary data.</text>
</comment>
<dbReference type="EMBL" id="DTDH01000053">
    <property type="protein sequence ID" value="HGT98134.1"/>
    <property type="molecule type" value="Genomic_DNA"/>
</dbReference>
<evidence type="ECO:0000313" key="2">
    <source>
        <dbReference type="EMBL" id="HGT98134.1"/>
    </source>
</evidence>
<proteinExistence type="predicted"/>
<accession>A0A7J3MX63</accession>
<protein>
    <submittedName>
        <fullName evidence="2">Uncharacterized protein</fullName>
    </submittedName>
</protein>
<reference evidence="2" key="1">
    <citation type="journal article" date="2020" name="mSystems">
        <title>Genome- and Community-Level Interaction Insights into Carbon Utilization and Element Cycling Functions of Hydrothermarchaeota in Hydrothermal Sediment.</title>
        <authorList>
            <person name="Zhou Z."/>
            <person name="Liu Y."/>
            <person name="Xu W."/>
            <person name="Pan J."/>
            <person name="Luo Z.H."/>
            <person name="Li M."/>
        </authorList>
    </citation>
    <scope>NUCLEOTIDE SEQUENCE [LARGE SCALE GENOMIC DNA]</scope>
    <source>
        <strain evidence="1">SpSt-629</strain>
        <strain evidence="2">SpSt-688</strain>
    </source>
</reference>
<dbReference type="AlphaFoldDB" id="A0A7J3MX63"/>